<dbReference type="InterPro" id="IPR002931">
    <property type="entry name" value="Transglutaminase-like"/>
</dbReference>
<feature type="transmembrane region" description="Helical" evidence="2">
    <location>
        <begin position="204"/>
        <end position="228"/>
    </location>
</feature>
<evidence type="ECO:0000313" key="4">
    <source>
        <dbReference type="EMBL" id="MCT2585907.1"/>
    </source>
</evidence>
<dbReference type="EMBL" id="JAFFZE010000016">
    <property type="protein sequence ID" value="MCT2585907.1"/>
    <property type="molecule type" value="Genomic_DNA"/>
</dbReference>
<dbReference type="RefSeq" id="WP_260193641.1">
    <property type="nucleotide sequence ID" value="NZ_JAFFZE010000016.1"/>
</dbReference>
<dbReference type="Proteomes" id="UP001156441">
    <property type="component" value="Unassembled WGS sequence"/>
</dbReference>
<dbReference type="InterPro" id="IPR052901">
    <property type="entry name" value="Bact_TGase-like"/>
</dbReference>
<keyword evidence="2" id="KW-1133">Transmembrane helix</keyword>
<organism evidence="4 5">
    <name type="scientific">Actinophytocola gossypii</name>
    <dbReference type="NCBI Taxonomy" id="2812003"/>
    <lineage>
        <taxon>Bacteria</taxon>
        <taxon>Bacillati</taxon>
        <taxon>Actinomycetota</taxon>
        <taxon>Actinomycetes</taxon>
        <taxon>Pseudonocardiales</taxon>
        <taxon>Pseudonocardiaceae</taxon>
    </lineage>
</organism>
<feature type="transmembrane region" description="Helical" evidence="2">
    <location>
        <begin position="7"/>
        <end position="25"/>
    </location>
</feature>
<feature type="transmembrane region" description="Helical" evidence="2">
    <location>
        <begin position="574"/>
        <end position="597"/>
    </location>
</feature>
<comment type="caution">
    <text evidence="4">The sequence shown here is derived from an EMBL/GenBank/DDBJ whole genome shotgun (WGS) entry which is preliminary data.</text>
</comment>
<feature type="transmembrane region" description="Helical" evidence="2">
    <location>
        <begin position="146"/>
        <end position="165"/>
    </location>
</feature>
<feature type="transmembrane region" description="Helical" evidence="2">
    <location>
        <begin position="171"/>
        <end position="192"/>
    </location>
</feature>
<evidence type="ECO:0000256" key="2">
    <source>
        <dbReference type="SAM" id="Phobius"/>
    </source>
</evidence>
<evidence type="ECO:0000256" key="1">
    <source>
        <dbReference type="SAM" id="MobiDB-lite"/>
    </source>
</evidence>
<sequence>MSTGTSTRIGLALVVLAAVAPGLLFEPVFGFAALVLPLAVVAVVAYAAAELALRRPGLVPWRALLALVAGLLGLVETTLRDTTAAGLPTAETLRMFATGVTDSWRQTLQSTWPARPDPELLLFVPLAALGAAVVAVELMARLRRPLVALLPGFVVLVLSQAYVALTGVTATAAGLGFAALAVALLVVTRTPAGPEPTRTTGRRGVATALMVVPALVLTVAGAALLGALDPVERPAYSLRENQEAPLPPGRMTSPLDDIADRMTNPDVEVFRYTTDDPVEYWRLCVLDEFDGASWQVDAQFLRMGSELTPPPGVGEVTRNQADVRVTGLDGQWVPSQAMPASVTGLAPRIGEDSGTLVVPAHEGPVEYDLSWWATTPTREQLRGAGIDRDVPVGGVGTPPEAVVKLAQRAVSRMRPSFEAALLLEDFFLKGNRFEAVKDGELPTGNGWHQLERFLTDTRIGTSEQFATAYVLMARILGIPARVAVGFRAPEPAADGATVVHNDDVLAWPEVAVEDVGWVPLDPTGQASGTGGGSALAEATAGARDNLPPRNEVVEPDVPEEDDASGAAPVGGPSFPLIALTVVVGAVLVLRLAGVPLARGVRAWRRRHRRGAGAVVGAWEEARDRLRAYRVPITVGMTVRDLAGTVPEPLVVDNLHTLARGVDLALWSPTGAGQTTTTEAWLAVREVRRGLARRGFGARLRAALHVPSLFRPR</sequence>
<feature type="transmembrane region" description="Helical" evidence="2">
    <location>
        <begin position="61"/>
        <end position="79"/>
    </location>
</feature>
<feature type="region of interest" description="Disordered" evidence="1">
    <location>
        <begin position="522"/>
        <end position="567"/>
    </location>
</feature>
<name>A0ABT2JDF5_9PSEU</name>
<dbReference type="SUPFAM" id="SSF54001">
    <property type="entry name" value="Cysteine proteinases"/>
    <property type="match status" value="1"/>
</dbReference>
<dbReference type="Pfam" id="PF11992">
    <property type="entry name" value="TgpA_N"/>
    <property type="match status" value="1"/>
</dbReference>
<accession>A0ABT2JDF5</accession>
<keyword evidence="2" id="KW-0472">Membrane</keyword>
<dbReference type="PANTHER" id="PTHR42736:SF1">
    <property type="entry name" value="PROTEIN-GLUTAMINE GAMMA-GLUTAMYLTRANSFERASE"/>
    <property type="match status" value="1"/>
</dbReference>
<dbReference type="SMART" id="SM00460">
    <property type="entry name" value="TGc"/>
    <property type="match status" value="1"/>
</dbReference>
<dbReference type="InterPro" id="IPR021878">
    <property type="entry name" value="TgpA_N"/>
</dbReference>
<keyword evidence="2" id="KW-0812">Transmembrane</keyword>
<dbReference type="PANTHER" id="PTHR42736">
    <property type="entry name" value="PROTEIN-GLUTAMINE GAMMA-GLUTAMYLTRANSFERASE"/>
    <property type="match status" value="1"/>
</dbReference>
<feature type="transmembrane region" description="Helical" evidence="2">
    <location>
        <begin position="120"/>
        <end position="139"/>
    </location>
</feature>
<keyword evidence="5" id="KW-1185">Reference proteome</keyword>
<protein>
    <submittedName>
        <fullName evidence="4">Transglutaminase domain-containing protein</fullName>
    </submittedName>
</protein>
<dbReference type="InterPro" id="IPR038765">
    <property type="entry name" value="Papain-like_cys_pep_sf"/>
</dbReference>
<feature type="compositionally biased region" description="Acidic residues" evidence="1">
    <location>
        <begin position="553"/>
        <end position="563"/>
    </location>
</feature>
<dbReference type="Gene3D" id="3.10.620.30">
    <property type="match status" value="1"/>
</dbReference>
<dbReference type="Pfam" id="PF01841">
    <property type="entry name" value="Transglut_core"/>
    <property type="match status" value="1"/>
</dbReference>
<reference evidence="4 5" key="1">
    <citation type="submission" date="2021-02" db="EMBL/GenBank/DDBJ databases">
        <title>Actinophytocola xerophila sp. nov., isolated from soil of cotton cropping field.</title>
        <authorList>
            <person name="Huang R."/>
            <person name="Chen X."/>
            <person name="Ge X."/>
            <person name="Liu W."/>
        </authorList>
    </citation>
    <scope>NUCLEOTIDE SEQUENCE [LARGE SCALE GENOMIC DNA]</scope>
    <source>
        <strain evidence="4 5">S1-96</strain>
    </source>
</reference>
<evidence type="ECO:0000259" key="3">
    <source>
        <dbReference type="SMART" id="SM00460"/>
    </source>
</evidence>
<proteinExistence type="predicted"/>
<gene>
    <name evidence="4" type="ORF">JT362_22580</name>
</gene>
<feature type="transmembrane region" description="Helical" evidence="2">
    <location>
        <begin position="31"/>
        <end position="49"/>
    </location>
</feature>
<evidence type="ECO:0000313" key="5">
    <source>
        <dbReference type="Proteomes" id="UP001156441"/>
    </source>
</evidence>
<feature type="domain" description="Transglutaminase-like" evidence="3">
    <location>
        <begin position="454"/>
        <end position="524"/>
    </location>
</feature>